<keyword evidence="8" id="KW-0378">Hydrolase</keyword>
<comment type="subcellular location">
    <subcellularLocation>
        <location evidence="2">Secreted</location>
    </subcellularLocation>
</comment>
<dbReference type="Proteomes" id="UP001165740">
    <property type="component" value="Chromosome 10"/>
</dbReference>
<evidence type="ECO:0000313" key="13">
    <source>
        <dbReference type="Proteomes" id="UP001165740"/>
    </source>
</evidence>
<dbReference type="GO" id="GO:0046103">
    <property type="term" value="P:inosine biosynthetic process"/>
    <property type="evidence" value="ECO:0007669"/>
    <property type="project" value="TreeGrafter"/>
</dbReference>
<keyword evidence="6" id="KW-0479">Metal-binding</keyword>
<dbReference type="RefSeq" id="XP_055899371.1">
    <property type="nucleotide sequence ID" value="XM_056043396.1"/>
</dbReference>
<keyword evidence="5" id="KW-0964">Secreted</keyword>
<name>A0A9W3BIM7_BIOGL</name>
<evidence type="ECO:0000256" key="6">
    <source>
        <dbReference type="ARBA" id="ARBA00022723"/>
    </source>
</evidence>
<dbReference type="RefSeq" id="XP_055899372.1">
    <property type="nucleotide sequence ID" value="XM_056043397.1"/>
</dbReference>
<dbReference type="InterPro" id="IPR032466">
    <property type="entry name" value="Metal_Hydrolase"/>
</dbReference>
<dbReference type="Pfam" id="PF00962">
    <property type="entry name" value="A_deaminase"/>
    <property type="match status" value="1"/>
</dbReference>
<evidence type="ECO:0000256" key="1">
    <source>
        <dbReference type="ARBA" id="ARBA00001947"/>
    </source>
</evidence>
<dbReference type="Gene3D" id="3.20.20.140">
    <property type="entry name" value="Metal-dependent hydrolases"/>
    <property type="match status" value="1"/>
</dbReference>
<evidence type="ECO:0000256" key="9">
    <source>
        <dbReference type="ARBA" id="ARBA00047764"/>
    </source>
</evidence>
<feature type="domain" description="Adenosine/AMP deaminase N-terminal" evidence="12">
    <location>
        <begin position="18"/>
        <end position="103"/>
    </location>
</feature>
<comment type="similarity">
    <text evidence="3">Belongs to the metallo-dependent hydrolases superfamily. Adenosine and AMP deaminases family. ADGF subfamily.</text>
</comment>
<reference evidence="14 15" key="1">
    <citation type="submission" date="2025-04" db="UniProtKB">
        <authorList>
            <consortium name="RefSeq"/>
        </authorList>
    </citation>
    <scope>IDENTIFICATION</scope>
</reference>
<dbReference type="OrthoDB" id="7202371at2759"/>
<dbReference type="GeneID" id="106074641"/>
<dbReference type="InterPro" id="IPR006331">
    <property type="entry name" value="ADGF"/>
</dbReference>
<dbReference type="InterPro" id="IPR006330">
    <property type="entry name" value="Ado/ade_deaminase"/>
</dbReference>
<comment type="catalytic activity">
    <reaction evidence="9">
        <text>adenosine + H2O + H(+) = inosine + NH4(+)</text>
        <dbReference type="Rhea" id="RHEA:24408"/>
        <dbReference type="ChEBI" id="CHEBI:15377"/>
        <dbReference type="ChEBI" id="CHEBI:15378"/>
        <dbReference type="ChEBI" id="CHEBI:16335"/>
        <dbReference type="ChEBI" id="CHEBI:17596"/>
        <dbReference type="ChEBI" id="CHEBI:28938"/>
        <dbReference type="EC" id="3.5.4.4"/>
    </reaction>
</comment>
<evidence type="ECO:0000313" key="15">
    <source>
        <dbReference type="RefSeq" id="XP_055899372.1"/>
    </source>
</evidence>
<evidence type="ECO:0000256" key="2">
    <source>
        <dbReference type="ARBA" id="ARBA00004613"/>
    </source>
</evidence>
<sequence>MCNQLVRVWCSCLVLLMLSPGAHTLTPSDYMKMRSEMIDDDESSRIGANLVLSAAELKVNSIFMKEKRAMIESSLINRTIYSPSTSFYYSKSEIDQTYLYQLIHRMPKGAALHIHDQSMVSLDWIVKNVTYRENVYMCMWRKEYLIYRFFRKKPTKTTCDWKLVNDARKESGDVNKFDLEIHKSLSLIATDPFIDFPDSQVAWTRFIRFFYQIGKLLYYIPIFKEMLWQTMNEFREANIQYIEVRVSYLGLYDLSGTVYNREYCVQLVKEISDAFVQRYPDFIGMKVIFLGLRNHDESEILDEVKEVMVLHQKYPDVVAGYDMGGNEALYHPLSYYRDALLYPSQQDPPYHLPYFLHVGETIWQGTETGYNLVDALLLNATRVGHAYVLNKHPRLMKLYKDRDIPLEVQPLSNQVLRLVSDLRNHPMASLIANNYSVVISCDDRTTLDSAPLSHDFFLCFTAMSSERADLTLLKQLAINSIRFSSLDDVQKDRAMTLWQSKWNAFIAEVQQDGCSYSTPASYNPMTTWHQSFDSSISQYSSTWLSGVTGLILLLNAYL</sequence>
<dbReference type="EC" id="3.5.4.4" evidence="4"/>
<keyword evidence="7 10" id="KW-0732">Signal</keyword>
<dbReference type="GO" id="GO:0046872">
    <property type="term" value="F:metal ion binding"/>
    <property type="evidence" value="ECO:0007669"/>
    <property type="project" value="UniProtKB-KW"/>
</dbReference>
<dbReference type="PANTHER" id="PTHR11409:SF39">
    <property type="entry name" value="ADENOSINE DEAMINASE 2"/>
    <property type="match status" value="1"/>
</dbReference>
<evidence type="ECO:0000256" key="5">
    <source>
        <dbReference type="ARBA" id="ARBA00022525"/>
    </source>
</evidence>
<comment type="cofactor">
    <cofactor evidence="1">
        <name>Zn(2+)</name>
        <dbReference type="ChEBI" id="CHEBI:29105"/>
    </cofactor>
</comment>
<feature type="chain" id="PRO_5044703034" description="adenosine deaminase" evidence="10">
    <location>
        <begin position="25"/>
        <end position="558"/>
    </location>
</feature>
<dbReference type="PANTHER" id="PTHR11409">
    <property type="entry name" value="ADENOSINE DEAMINASE"/>
    <property type="match status" value="1"/>
</dbReference>
<feature type="signal peptide" evidence="10">
    <location>
        <begin position="1"/>
        <end position="24"/>
    </location>
</feature>
<evidence type="ECO:0000256" key="10">
    <source>
        <dbReference type="SAM" id="SignalP"/>
    </source>
</evidence>
<keyword evidence="13" id="KW-1185">Reference proteome</keyword>
<dbReference type="OMA" id="LYKYRPT"/>
<dbReference type="InterPro" id="IPR001365">
    <property type="entry name" value="A_deaminase_dom"/>
</dbReference>
<dbReference type="GO" id="GO:0005615">
    <property type="term" value="C:extracellular space"/>
    <property type="evidence" value="ECO:0007669"/>
    <property type="project" value="InterPro"/>
</dbReference>
<dbReference type="GO" id="GO:0004000">
    <property type="term" value="F:adenosine deaminase activity"/>
    <property type="evidence" value="ECO:0007669"/>
    <property type="project" value="InterPro"/>
</dbReference>
<dbReference type="FunFam" id="3.20.20.140:FF:000017">
    <property type="entry name" value="Adenosine deaminase 2"/>
    <property type="match status" value="1"/>
</dbReference>
<evidence type="ECO:0000256" key="3">
    <source>
        <dbReference type="ARBA" id="ARBA00006083"/>
    </source>
</evidence>
<evidence type="ECO:0000256" key="4">
    <source>
        <dbReference type="ARBA" id="ARBA00012784"/>
    </source>
</evidence>
<proteinExistence type="inferred from homology"/>
<dbReference type="InterPro" id="IPR013659">
    <property type="entry name" value="A_deaminase_N"/>
</dbReference>
<accession>A0A9W3BIM7</accession>
<protein>
    <recommendedName>
        <fullName evidence="4">adenosine deaminase</fullName>
        <ecNumber evidence="4">3.5.4.4</ecNumber>
    </recommendedName>
</protein>
<evidence type="ECO:0000256" key="7">
    <source>
        <dbReference type="ARBA" id="ARBA00022729"/>
    </source>
</evidence>
<dbReference type="NCBIfam" id="TIGR01431">
    <property type="entry name" value="adm_rel"/>
    <property type="match status" value="1"/>
</dbReference>
<dbReference type="GO" id="GO:0006154">
    <property type="term" value="P:adenosine catabolic process"/>
    <property type="evidence" value="ECO:0007669"/>
    <property type="project" value="InterPro"/>
</dbReference>
<evidence type="ECO:0000259" key="12">
    <source>
        <dbReference type="Pfam" id="PF08451"/>
    </source>
</evidence>
<gene>
    <name evidence="14 15" type="primary">LOC106074641</name>
</gene>
<dbReference type="AlphaFoldDB" id="A0A9W3BIM7"/>
<evidence type="ECO:0000256" key="8">
    <source>
        <dbReference type="ARBA" id="ARBA00022801"/>
    </source>
</evidence>
<organism evidence="13 14">
    <name type="scientific">Biomphalaria glabrata</name>
    <name type="common">Bloodfluke planorb</name>
    <name type="synonym">Freshwater snail</name>
    <dbReference type="NCBI Taxonomy" id="6526"/>
    <lineage>
        <taxon>Eukaryota</taxon>
        <taxon>Metazoa</taxon>
        <taxon>Spiralia</taxon>
        <taxon>Lophotrochozoa</taxon>
        <taxon>Mollusca</taxon>
        <taxon>Gastropoda</taxon>
        <taxon>Heterobranchia</taxon>
        <taxon>Euthyneura</taxon>
        <taxon>Panpulmonata</taxon>
        <taxon>Hygrophila</taxon>
        <taxon>Lymnaeoidea</taxon>
        <taxon>Planorbidae</taxon>
        <taxon>Biomphalaria</taxon>
    </lineage>
</organism>
<evidence type="ECO:0000313" key="14">
    <source>
        <dbReference type="RefSeq" id="XP_055899371.1"/>
    </source>
</evidence>
<dbReference type="Pfam" id="PF08451">
    <property type="entry name" value="A_deaminase_N"/>
    <property type="match status" value="1"/>
</dbReference>
<feature type="domain" description="Adenosine deaminase" evidence="11">
    <location>
        <begin position="192"/>
        <end position="493"/>
    </location>
</feature>
<evidence type="ECO:0000259" key="11">
    <source>
        <dbReference type="Pfam" id="PF00962"/>
    </source>
</evidence>
<dbReference type="SUPFAM" id="SSF51556">
    <property type="entry name" value="Metallo-dependent hydrolases"/>
    <property type="match status" value="1"/>
</dbReference>